<feature type="repeat" description="WD" evidence="2">
    <location>
        <begin position="827"/>
        <end position="858"/>
    </location>
</feature>
<dbReference type="Proteomes" id="UP000241462">
    <property type="component" value="Unassembled WGS sequence"/>
</dbReference>
<dbReference type="InParanoid" id="A0A2T3A214"/>
<dbReference type="InterPro" id="IPR007111">
    <property type="entry name" value="NACHT_NTPase"/>
</dbReference>
<keyword evidence="5" id="KW-1185">Reference proteome</keyword>
<organism evidence="4 5">
    <name type="scientific">Coniella lustricola</name>
    <dbReference type="NCBI Taxonomy" id="2025994"/>
    <lineage>
        <taxon>Eukaryota</taxon>
        <taxon>Fungi</taxon>
        <taxon>Dikarya</taxon>
        <taxon>Ascomycota</taxon>
        <taxon>Pezizomycotina</taxon>
        <taxon>Sordariomycetes</taxon>
        <taxon>Sordariomycetidae</taxon>
        <taxon>Diaporthales</taxon>
        <taxon>Schizoparmaceae</taxon>
        <taxon>Coniella</taxon>
    </lineage>
</organism>
<dbReference type="InterPro" id="IPR036322">
    <property type="entry name" value="WD40_repeat_dom_sf"/>
</dbReference>
<protein>
    <submittedName>
        <fullName evidence="4">Heterokaryon incompatibility protein-domain-containing protein</fullName>
    </submittedName>
</protein>
<dbReference type="InterPro" id="IPR010730">
    <property type="entry name" value="HET"/>
</dbReference>
<accession>A0A2T3A214</accession>
<keyword evidence="2" id="KW-0853">WD repeat</keyword>
<evidence type="ECO:0000259" key="3">
    <source>
        <dbReference type="PROSITE" id="PS50837"/>
    </source>
</evidence>
<dbReference type="Pfam" id="PF06985">
    <property type="entry name" value="HET"/>
    <property type="match status" value="1"/>
</dbReference>
<dbReference type="PANTHER" id="PTHR10622">
    <property type="entry name" value="HET DOMAIN-CONTAINING PROTEIN"/>
    <property type="match status" value="1"/>
</dbReference>
<dbReference type="InterPro" id="IPR001680">
    <property type="entry name" value="WD40_rpt"/>
</dbReference>
<dbReference type="InterPro" id="IPR015943">
    <property type="entry name" value="WD40/YVTN_repeat-like_dom_sf"/>
</dbReference>
<feature type="domain" description="NACHT" evidence="3">
    <location>
        <begin position="296"/>
        <end position="445"/>
    </location>
</feature>
<evidence type="ECO:0000313" key="5">
    <source>
        <dbReference type="Proteomes" id="UP000241462"/>
    </source>
</evidence>
<dbReference type="AlphaFoldDB" id="A0A2T3A214"/>
<evidence type="ECO:0000256" key="1">
    <source>
        <dbReference type="ARBA" id="ARBA00022737"/>
    </source>
</evidence>
<gene>
    <name evidence="4" type="ORF">BD289DRAFT_462126</name>
</gene>
<dbReference type="STRING" id="2025994.A0A2T3A214"/>
<name>A0A2T3A214_9PEZI</name>
<dbReference type="Gene3D" id="2.130.10.10">
    <property type="entry name" value="YVTN repeat-like/Quinoprotein amine dehydrogenase"/>
    <property type="match status" value="1"/>
</dbReference>
<dbReference type="PANTHER" id="PTHR10622:SF13">
    <property type="entry name" value="NACHT DOMAIN-CONTAINING PROTEIN"/>
    <property type="match status" value="1"/>
</dbReference>
<dbReference type="OrthoDB" id="538223at2759"/>
<dbReference type="Pfam" id="PF24883">
    <property type="entry name" value="NPHP3_N"/>
    <property type="match status" value="1"/>
</dbReference>
<dbReference type="PROSITE" id="PS50837">
    <property type="entry name" value="NACHT"/>
    <property type="match status" value="1"/>
</dbReference>
<dbReference type="PROSITE" id="PS50082">
    <property type="entry name" value="WD_REPEATS_2"/>
    <property type="match status" value="1"/>
</dbReference>
<dbReference type="Gene3D" id="3.40.50.300">
    <property type="entry name" value="P-loop containing nucleotide triphosphate hydrolases"/>
    <property type="match status" value="1"/>
</dbReference>
<sequence length="901" mass="103777">MRLLKYCSSGEFELTGDLVHDIPEYAILSHTWNKDPTMEITYQDLVNGTGKDKPGYTKIEFCGRRAKLDNLQYFWIDTCCIDKSNLAELVVAINSMFRWYQKAARCYVYLSDVSSSSYEGGQQSELVWGPAFRKCLWFSRGWTLQELLGPVSVEFFANDEQRLGDKRSLEQQIHKITGISLSALRGCALSGFSIEERFRWAELRQTTREEDWAYCLQGIFGISMSVTYGEGKNGAIHRLHEKINEREACLRSLRTTDPRDDKTRIEETKGGLLQDSYKWILDHQDFKQWRDHDQSQLLWIKGDPGKGKTMLLCGIINELSSSRISDGKDNCSILSYFFCQATDSRINKATDILRGLIYMFIDQQPLLYLYVQERYSKSGGKLFEDTNAWVALTKIFKSIILDPLLDGGYVIIDALDECSDPTPLLGFVDEITRASSRVKWIISSRNRPEDAYETIIPNSCLDLEFNELAISAAVRNYTKYKVERLAKKKGYDSELQEYVYQFLSENSGGTFLWVALVCQELAPPKIKPRHVQDKLQMLYPGLNRLYEEMLNKAHASEDSDICRQILVVVSLSFRPLTLSELASLIELPDTIKENDLDTLQEMIRNCGSFLTIRKGIVYFVHQSAKDFLLEKEILPKTFPLGTAKEHEKILSRSIKSMSQNLRRNIYHLQHPGILIDQVRQPQSDPLAAISYSCIYWMHHLLEIQPDTWLQDDGSIHKFLRERYLYWLEALSLLRSFPQATRILAKLKDKLQNQESISALLSLVQDMQRFLAYNQWSIENSPLQIYTSALIFTPNNSLTKRLFTREIPEWLEVMPKVENNWNPCLQIIEGHSRPVTSVAFSGDGQRLASGYGISSDRRWILRDAENLIWLPFEYRPDCYIIAGSRIAIGCSSGRVLCFRFCS</sequence>
<dbReference type="Pfam" id="PF00400">
    <property type="entry name" value="WD40"/>
    <property type="match status" value="1"/>
</dbReference>
<dbReference type="SUPFAM" id="SSF50978">
    <property type="entry name" value="WD40 repeat-like"/>
    <property type="match status" value="1"/>
</dbReference>
<evidence type="ECO:0000256" key="2">
    <source>
        <dbReference type="PROSITE-ProRule" id="PRU00221"/>
    </source>
</evidence>
<reference evidence="4 5" key="1">
    <citation type="journal article" date="2018" name="Mycol. Prog.">
        <title>Coniella lustricola, a new species from submerged detritus.</title>
        <authorList>
            <person name="Raudabaugh D.B."/>
            <person name="Iturriaga T."/>
            <person name="Carver A."/>
            <person name="Mondo S."/>
            <person name="Pangilinan J."/>
            <person name="Lipzen A."/>
            <person name="He G."/>
            <person name="Amirebrahimi M."/>
            <person name="Grigoriev I.V."/>
            <person name="Miller A.N."/>
        </authorList>
    </citation>
    <scope>NUCLEOTIDE SEQUENCE [LARGE SCALE GENOMIC DNA]</scope>
    <source>
        <strain evidence="4 5">B22-T-1</strain>
    </source>
</reference>
<proteinExistence type="predicted"/>
<evidence type="ECO:0000313" key="4">
    <source>
        <dbReference type="EMBL" id="PSR81436.1"/>
    </source>
</evidence>
<dbReference type="SUPFAM" id="SSF52540">
    <property type="entry name" value="P-loop containing nucleoside triphosphate hydrolases"/>
    <property type="match status" value="1"/>
</dbReference>
<dbReference type="InterPro" id="IPR056884">
    <property type="entry name" value="NPHP3-like_N"/>
</dbReference>
<dbReference type="InterPro" id="IPR027417">
    <property type="entry name" value="P-loop_NTPase"/>
</dbReference>
<keyword evidence="1" id="KW-0677">Repeat</keyword>
<dbReference type="EMBL" id="KZ678503">
    <property type="protein sequence ID" value="PSR81436.1"/>
    <property type="molecule type" value="Genomic_DNA"/>
</dbReference>